<dbReference type="PATRIC" id="fig|1391654.3.peg.185"/>
<evidence type="ECO:0000256" key="2">
    <source>
        <dbReference type="ARBA" id="ARBA00022630"/>
    </source>
</evidence>
<dbReference type="GO" id="GO:0016614">
    <property type="term" value="F:oxidoreductase activity, acting on CH-OH group of donors"/>
    <property type="evidence" value="ECO:0007669"/>
    <property type="project" value="InterPro"/>
</dbReference>
<keyword evidence="4" id="KW-0560">Oxidoreductase</keyword>
<dbReference type="InterPro" id="IPR007867">
    <property type="entry name" value="GMC_OxRtase_C"/>
</dbReference>
<dbReference type="PANTHER" id="PTHR46056:SF12">
    <property type="entry name" value="LONG-CHAIN-ALCOHOL OXIDASE"/>
    <property type="match status" value="1"/>
</dbReference>
<dbReference type="Gene3D" id="3.50.50.60">
    <property type="entry name" value="FAD/NAD(P)-binding domain"/>
    <property type="match status" value="2"/>
</dbReference>
<dbReference type="OrthoDB" id="337582at2"/>
<feature type="binding site" evidence="5">
    <location>
        <position position="474"/>
    </location>
    <ligand>
        <name>FAD</name>
        <dbReference type="ChEBI" id="CHEBI:57692"/>
    </ligand>
</feature>
<keyword evidence="8" id="KW-1185">Reference proteome</keyword>
<protein>
    <submittedName>
        <fullName evidence="7">Putative oxidoreductase</fullName>
    </submittedName>
</protein>
<dbReference type="EMBL" id="CP012333">
    <property type="protein sequence ID" value="AKU93506.1"/>
    <property type="molecule type" value="Genomic_DNA"/>
</dbReference>
<accession>A0A0K1PJC5</accession>
<evidence type="ECO:0000256" key="4">
    <source>
        <dbReference type="ARBA" id="ARBA00023002"/>
    </source>
</evidence>
<reference evidence="7 8" key="1">
    <citation type="submission" date="2015-08" db="EMBL/GenBank/DDBJ databases">
        <authorList>
            <person name="Babu N.S."/>
            <person name="Beckwith C.J."/>
            <person name="Beseler K.G."/>
            <person name="Brison A."/>
            <person name="Carone J.V."/>
            <person name="Caskin T.P."/>
            <person name="Diamond M."/>
            <person name="Durham M.E."/>
            <person name="Foxe J.M."/>
            <person name="Go M."/>
            <person name="Henderson B.A."/>
            <person name="Jones I.B."/>
            <person name="McGettigan J.A."/>
            <person name="Micheletti S.J."/>
            <person name="Nasrallah M.E."/>
            <person name="Ortiz D."/>
            <person name="Piller C.R."/>
            <person name="Privatt S.R."/>
            <person name="Schneider S.L."/>
            <person name="Sharp S."/>
            <person name="Smith T.C."/>
            <person name="Stanton J.D."/>
            <person name="Ullery H.E."/>
            <person name="Wilson R.J."/>
            <person name="Serrano M.G."/>
            <person name="Buck G."/>
            <person name="Lee V."/>
            <person name="Wang Y."/>
            <person name="Carvalho R."/>
            <person name="Voegtly L."/>
            <person name="Shi R."/>
            <person name="Duckworth R."/>
            <person name="Johnson A."/>
            <person name="Loviza R."/>
            <person name="Walstead R."/>
            <person name="Shah Z."/>
            <person name="Kiflezghi M."/>
            <person name="Wade K."/>
            <person name="Ball S.L."/>
            <person name="Bradley K.W."/>
            <person name="Asai D.J."/>
            <person name="Bowman C.A."/>
            <person name="Russell D.A."/>
            <person name="Pope W.H."/>
            <person name="Jacobs-Sera D."/>
            <person name="Hendrix R.W."/>
            <person name="Hatfull G.F."/>
        </authorList>
    </citation>
    <scope>NUCLEOTIDE SEQUENCE [LARGE SCALE GENOMIC DNA]</scope>
    <source>
        <strain evidence="7 8">DSM 27648</strain>
    </source>
</reference>
<dbReference type="PRINTS" id="PR00411">
    <property type="entry name" value="PNDRDTASEI"/>
</dbReference>
<dbReference type="SUPFAM" id="SSF51905">
    <property type="entry name" value="FAD/NAD(P)-binding domain"/>
    <property type="match status" value="1"/>
</dbReference>
<gene>
    <name evidence="7" type="ORF">AKJ09_00170</name>
</gene>
<dbReference type="InterPro" id="IPR012132">
    <property type="entry name" value="GMC_OxRdtase"/>
</dbReference>
<evidence type="ECO:0000313" key="8">
    <source>
        <dbReference type="Proteomes" id="UP000064967"/>
    </source>
</evidence>
<evidence type="ECO:0000256" key="5">
    <source>
        <dbReference type="PIRSR" id="PIRSR000137-2"/>
    </source>
</evidence>
<name>A0A0K1PJC5_9BACT</name>
<dbReference type="PROSITE" id="PS00624">
    <property type="entry name" value="GMC_OXRED_2"/>
    <property type="match status" value="1"/>
</dbReference>
<dbReference type="STRING" id="1391654.AKJ09_00170"/>
<keyword evidence="2" id="KW-0285">Flavoprotein</keyword>
<keyword evidence="3 5" id="KW-0274">FAD</keyword>
<comment type="similarity">
    <text evidence="1">Belongs to the GMC oxidoreductase family.</text>
</comment>
<dbReference type="PANTHER" id="PTHR46056">
    <property type="entry name" value="LONG-CHAIN-ALCOHOL OXIDASE"/>
    <property type="match status" value="1"/>
</dbReference>
<feature type="binding site" evidence="5">
    <location>
        <position position="218"/>
    </location>
    <ligand>
        <name>FAD</name>
        <dbReference type="ChEBI" id="CHEBI:57692"/>
    </ligand>
</feature>
<evidence type="ECO:0000256" key="1">
    <source>
        <dbReference type="ARBA" id="ARBA00010790"/>
    </source>
</evidence>
<feature type="domain" description="Glucose-methanol-choline oxidoreductase N-terminal" evidence="6">
    <location>
        <begin position="259"/>
        <end position="273"/>
    </location>
</feature>
<proteinExistence type="inferred from homology"/>
<dbReference type="AlphaFoldDB" id="A0A0K1PJC5"/>
<dbReference type="KEGG" id="llu:AKJ09_00170"/>
<comment type="cofactor">
    <cofactor evidence="5">
        <name>FAD</name>
        <dbReference type="ChEBI" id="CHEBI:57692"/>
    </cofactor>
</comment>
<dbReference type="GO" id="GO:0050660">
    <property type="term" value="F:flavin adenine dinucleotide binding"/>
    <property type="evidence" value="ECO:0007669"/>
    <property type="project" value="InterPro"/>
</dbReference>
<organism evidence="7 8">
    <name type="scientific">Labilithrix luteola</name>
    <dbReference type="NCBI Taxonomy" id="1391654"/>
    <lineage>
        <taxon>Bacteria</taxon>
        <taxon>Pseudomonadati</taxon>
        <taxon>Myxococcota</taxon>
        <taxon>Polyangia</taxon>
        <taxon>Polyangiales</taxon>
        <taxon>Labilitrichaceae</taxon>
        <taxon>Labilithrix</taxon>
    </lineage>
</organism>
<dbReference type="InterPro" id="IPR000172">
    <property type="entry name" value="GMC_OxRdtase_N"/>
</dbReference>
<evidence type="ECO:0000259" key="6">
    <source>
        <dbReference type="PROSITE" id="PS00624"/>
    </source>
</evidence>
<dbReference type="PIRSF" id="PIRSF000137">
    <property type="entry name" value="Alcohol_oxidase"/>
    <property type="match status" value="1"/>
</dbReference>
<dbReference type="Pfam" id="PF00732">
    <property type="entry name" value="GMC_oxred_N"/>
    <property type="match status" value="1"/>
</dbReference>
<sequence>MTILRGREQSSPLSMSVDVVVVGSGAGGSIVARELARDGRSVVVLEEGGYHPLEEYRTFSPSQSLRTLAREAGLGLAVGLGDTPVMSVMAGKCVGGSSVLTGGVCFRIPDEVLHDWSTELGLEGMTPDALDEHFSELERDLSISVVPGSMRSRSTELFVEGAERLGIEMKSLRRNTSGCKGASRCNFGCPHGAKMSVDVSVLPEARQRGAIVVSDALVEKIDVQRGVARGVRGRFLDARTGEPGVAFEVRARVVVVACGSMHTPILLKRSGLGTRHVGRHLTLHPAFRVGALFDERIDGWDGAMQSVYSDHFADEGLTLVGIYTAPSILAAAFPGVGRAHRRVVRSMPNLAFFGAMIHDDGGGRVMRWLSREPLVTYRMSPRDRHRMWRGIEILGDMAFAAGAREVLLPIFGADPIKSRSELHALVASPPPARRVECMSFHPLGSAKMSATPETGVVRVSGETWAVKNLFVADGSVLPTSIGVNSQLPVMALALRIAKGIAADFETTARRAAA</sequence>
<dbReference type="RefSeq" id="WP_146645137.1">
    <property type="nucleotide sequence ID" value="NZ_CP012333.1"/>
</dbReference>
<evidence type="ECO:0000313" key="7">
    <source>
        <dbReference type="EMBL" id="AKU93506.1"/>
    </source>
</evidence>
<dbReference type="InterPro" id="IPR036188">
    <property type="entry name" value="FAD/NAD-bd_sf"/>
</dbReference>
<dbReference type="Proteomes" id="UP000064967">
    <property type="component" value="Chromosome"/>
</dbReference>
<evidence type="ECO:0000256" key="3">
    <source>
        <dbReference type="ARBA" id="ARBA00022827"/>
    </source>
</evidence>
<dbReference type="Pfam" id="PF05199">
    <property type="entry name" value="GMC_oxred_C"/>
    <property type="match status" value="1"/>
</dbReference>